<evidence type="ECO:0000313" key="4">
    <source>
        <dbReference type="Proteomes" id="UP000190080"/>
    </source>
</evidence>
<dbReference type="Gene3D" id="3.40.50.10440">
    <property type="entry name" value="Dihydroxyacetone kinase, domain 1"/>
    <property type="match status" value="1"/>
</dbReference>
<dbReference type="InterPro" id="IPR043168">
    <property type="entry name" value="DegV_C"/>
</dbReference>
<protein>
    <submittedName>
        <fullName evidence="3">Fatty acid-binding protein</fullName>
    </submittedName>
</protein>
<dbReference type="AlphaFoldDB" id="A0A1V4IYT9"/>
<name>A0A1V4IYT9_9CLOT</name>
<evidence type="ECO:0000256" key="2">
    <source>
        <dbReference type="ARBA" id="ARBA00023121"/>
    </source>
</evidence>
<dbReference type="STRING" id="1450648.CLORY_04330"/>
<dbReference type="GO" id="GO:0008289">
    <property type="term" value="F:lipid binding"/>
    <property type="evidence" value="ECO:0007669"/>
    <property type="project" value="UniProtKB-KW"/>
</dbReference>
<dbReference type="InterPro" id="IPR003797">
    <property type="entry name" value="DegV"/>
</dbReference>
<dbReference type="PROSITE" id="PS51482">
    <property type="entry name" value="DEGV"/>
    <property type="match status" value="1"/>
</dbReference>
<dbReference type="Gene3D" id="2.20.28.50">
    <property type="entry name" value="degv family protein"/>
    <property type="match status" value="1"/>
</dbReference>
<organism evidence="3 4">
    <name type="scientific">Clostridium oryzae</name>
    <dbReference type="NCBI Taxonomy" id="1450648"/>
    <lineage>
        <taxon>Bacteria</taxon>
        <taxon>Bacillati</taxon>
        <taxon>Bacillota</taxon>
        <taxon>Clostridia</taxon>
        <taxon>Eubacteriales</taxon>
        <taxon>Clostridiaceae</taxon>
        <taxon>Clostridium</taxon>
    </lineage>
</organism>
<dbReference type="InterPro" id="IPR050270">
    <property type="entry name" value="DegV_domain_contain"/>
</dbReference>
<evidence type="ECO:0000313" key="3">
    <source>
        <dbReference type="EMBL" id="OPJ64567.1"/>
    </source>
</evidence>
<dbReference type="PANTHER" id="PTHR33434">
    <property type="entry name" value="DEGV DOMAIN-CONTAINING PROTEIN DR_1986-RELATED"/>
    <property type="match status" value="1"/>
</dbReference>
<dbReference type="SUPFAM" id="SSF82549">
    <property type="entry name" value="DAK1/DegV-like"/>
    <property type="match status" value="1"/>
</dbReference>
<dbReference type="OrthoDB" id="9780660at2"/>
<dbReference type="PANTHER" id="PTHR33434:SF3">
    <property type="entry name" value="DEGV DOMAIN-CONTAINING PROTEIN YITS"/>
    <property type="match status" value="1"/>
</dbReference>
<dbReference type="Gene3D" id="3.30.1180.10">
    <property type="match status" value="1"/>
</dbReference>
<evidence type="ECO:0000256" key="1">
    <source>
        <dbReference type="ARBA" id="ARBA00003238"/>
    </source>
</evidence>
<dbReference type="Pfam" id="PF02645">
    <property type="entry name" value="DegV"/>
    <property type="match status" value="1"/>
</dbReference>
<proteinExistence type="predicted"/>
<dbReference type="RefSeq" id="WP_079421893.1">
    <property type="nucleotide sequence ID" value="NZ_MZGV01000003.1"/>
</dbReference>
<dbReference type="EMBL" id="MZGV01000003">
    <property type="protein sequence ID" value="OPJ64567.1"/>
    <property type="molecule type" value="Genomic_DNA"/>
</dbReference>
<dbReference type="Proteomes" id="UP000190080">
    <property type="component" value="Unassembled WGS sequence"/>
</dbReference>
<keyword evidence="4" id="KW-1185">Reference proteome</keyword>
<keyword evidence="2" id="KW-0446">Lipid-binding</keyword>
<dbReference type="NCBIfam" id="TIGR00762">
    <property type="entry name" value="DegV"/>
    <property type="match status" value="1"/>
</dbReference>
<gene>
    <name evidence="3" type="ORF">CLORY_04330</name>
</gene>
<sequence length="291" mass="32654">MKILLVTDSCSDLPIEYASKNNILVMPFTYHFKGKDFEDDFGKSISYNDFYKAVREGELPSTSQINVYRFTETFKKYIIEGYSIVYIAFSSALSGTYNNALLAREDIMSEYPEADITVIDSKCASMGQGLLVYYANEHIKNGMSKVDLVNWLETKKLYFSHWFTVDDLHHLKRGGRISATSAVIGSLLDIKPVLYVDSLGRLIPVSKVKGRKKSIKTLLQKIKTDIDDSKDQVVFISHGDCYNEVKLLADSIKAEVPCIKKIIINTIGPVVGSHSGPGTIALFFISKESRE</sequence>
<comment type="caution">
    <text evidence="3">The sequence shown here is derived from an EMBL/GenBank/DDBJ whole genome shotgun (WGS) entry which is preliminary data.</text>
</comment>
<comment type="function">
    <text evidence="1">May bind long-chain fatty acids, such as palmitate, and may play a role in lipid transport or fatty acid metabolism.</text>
</comment>
<reference evidence="3 4" key="1">
    <citation type="submission" date="2017-03" db="EMBL/GenBank/DDBJ databases">
        <title>Genome sequence of Clostridium oryzae DSM 28571.</title>
        <authorList>
            <person name="Poehlein A."/>
            <person name="Daniel R."/>
        </authorList>
    </citation>
    <scope>NUCLEOTIDE SEQUENCE [LARGE SCALE GENOMIC DNA]</scope>
    <source>
        <strain evidence="3 4">DSM 28571</strain>
    </source>
</reference>
<accession>A0A1V4IYT9</accession>